<dbReference type="EMBL" id="BLPG01000001">
    <property type="protein sequence ID" value="GFJ91743.1"/>
    <property type="molecule type" value="Genomic_DNA"/>
</dbReference>
<accession>A0A6V8L3A0</accession>
<reference evidence="2 3" key="1">
    <citation type="submission" date="2020-03" db="EMBL/GenBank/DDBJ databases">
        <title>Whole genome shotgun sequence of Phytohabitans rumicis NBRC 108638.</title>
        <authorList>
            <person name="Komaki H."/>
            <person name="Tamura T."/>
        </authorList>
    </citation>
    <scope>NUCLEOTIDE SEQUENCE [LARGE SCALE GENOMIC DNA]</scope>
    <source>
        <strain evidence="2 3">NBRC 108638</strain>
    </source>
</reference>
<dbReference type="AlphaFoldDB" id="A0A6V8L3A0"/>
<comment type="caution">
    <text evidence="2">The sequence shown here is derived from an EMBL/GenBank/DDBJ whole genome shotgun (WGS) entry which is preliminary data.</text>
</comment>
<feature type="compositionally biased region" description="Basic residues" evidence="1">
    <location>
        <begin position="75"/>
        <end position="86"/>
    </location>
</feature>
<protein>
    <submittedName>
        <fullName evidence="2">Uncharacterized protein</fullName>
    </submittedName>
</protein>
<evidence type="ECO:0000313" key="3">
    <source>
        <dbReference type="Proteomes" id="UP000482960"/>
    </source>
</evidence>
<feature type="region of interest" description="Disordered" evidence="1">
    <location>
        <begin position="61"/>
        <end position="102"/>
    </location>
</feature>
<evidence type="ECO:0000313" key="2">
    <source>
        <dbReference type="EMBL" id="GFJ91743.1"/>
    </source>
</evidence>
<evidence type="ECO:0000256" key="1">
    <source>
        <dbReference type="SAM" id="MobiDB-lite"/>
    </source>
</evidence>
<gene>
    <name evidence="2" type="ORF">Prum_053850</name>
</gene>
<proteinExistence type="predicted"/>
<name>A0A6V8L3A0_9ACTN</name>
<reference evidence="2 3" key="2">
    <citation type="submission" date="2020-03" db="EMBL/GenBank/DDBJ databases">
        <authorList>
            <person name="Ichikawa N."/>
            <person name="Kimura A."/>
            <person name="Kitahashi Y."/>
            <person name="Uohara A."/>
        </authorList>
    </citation>
    <scope>NUCLEOTIDE SEQUENCE [LARGE SCALE GENOMIC DNA]</scope>
    <source>
        <strain evidence="2 3">NBRC 108638</strain>
    </source>
</reference>
<feature type="compositionally biased region" description="Basic and acidic residues" evidence="1">
    <location>
        <begin position="88"/>
        <end position="102"/>
    </location>
</feature>
<sequence>MQGLRAVDPGARLVEHPALAEQHERAVGERRQVAGRAERAVLGHPRGHVVVEQVDEALRDQGADAGAAQRERTHPQQHHRPYHLARHGGADARGVRADERVL</sequence>
<dbReference type="Proteomes" id="UP000482960">
    <property type="component" value="Unassembled WGS sequence"/>
</dbReference>
<organism evidence="2 3">
    <name type="scientific">Phytohabitans rumicis</name>
    <dbReference type="NCBI Taxonomy" id="1076125"/>
    <lineage>
        <taxon>Bacteria</taxon>
        <taxon>Bacillati</taxon>
        <taxon>Actinomycetota</taxon>
        <taxon>Actinomycetes</taxon>
        <taxon>Micromonosporales</taxon>
        <taxon>Micromonosporaceae</taxon>
    </lineage>
</organism>
<keyword evidence="3" id="KW-1185">Reference proteome</keyword>